<gene>
    <name evidence="1" type="ORF">COY98_03310</name>
</gene>
<organism evidence="1 2">
    <name type="scientific">Candidatus Yonathbacteria bacterium CG_4_10_14_0_8_um_filter_43_17</name>
    <dbReference type="NCBI Taxonomy" id="1975099"/>
    <lineage>
        <taxon>Bacteria</taxon>
        <taxon>Candidatus Yonathiibacteriota</taxon>
    </lineage>
</organism>
<dbReference type="EMBL" id="PFKX01000046">
    <property type="protein sequence ID" value="PIY58190.1"/>
    <property type="molecule type" value="Genomic_DNA"/>
</dbReference>
<reference evidence="2" key="1">
    <citation type="submission" date="2017-09" db="EMBL/GenBank/DDBJ databases">
        <title>Depth-based differentiation of microbial function through sediment-hosted aquifers and enrichment of novel symbionts in the deep terrestrial subsurface.</title>
        <authorList>
            <person name="Probst A.J."/>
            <person name="Ladd B."/>
            <person name="Jarett J.K."/>
            <person name="Geller-Mcgrath D.E."/>
            <person name="Sieber C.M.K."/>
            <person name="Emerson J.B."/>
            <person name="Anantharaman K."/>
            <person name="Thomas B.C."/>
            <person name="Malmstrom R."/>
            <person name="Stieglmeier M."/>
            <person name="Klingl A."/>
            <person name="Woyke T."/>
            <person name="Ryan C.M."/>
            <person name="Banfield J.F."/>
        </authorList>
    </citation>
    <scope>NUCLEOTIDE SEQUENCE [LARGE SCALE GENOMIC DNA]</scope>
</reference>
<accession>A0A2M7Q546</accession>
<evidence type="ECO:0000313" key="1">
    <source>
        <dbReference type="EMBL" id="PIY58190.1"/>
    </source>
</evidence>
<dbReference type="AlphaFoldDB" id="A0A2M7Q546"/>
<protein>
    <submittedName>
        <fullName evidence="1">Uncharacterized protein</fullName>
    </submittedName>
</protein>
<proteinExistence type="predicted"/>
<sequence length="67" mass="7565">MGGYLKLRKTPSCEPNGKNFIQKVAETHAIGHATEHSYRPTLQELFEEIPELVDLLEVVFKKALGLK</sequence>
<evidence type="ECO:0000313" key="2">
    <source>
        <dbReference type="Proteomes" id="UP000230732"/>
    </source>
</evidence>
<name>A0A2M7Q546_9BACT</name>
<dbReference type="Proteomes" id="UP000230732">
    <property type="component" value="Unassembled WGS sequence"/>
</dbReference>
<comment type="caution">
    <text evidence="1">The sequence shown here is derived from an EMBL/GenBank/DDBJ whole genome shotgun (WGS) entry which is preliminary data.</text>
</comment>